<dbReference type="EMBL" id="MAMP01000022">
    <property type="protein sequence ID" value="OES44571.1"/>
    <property type="molecule type" value="Genomic_DNA"/>
</dbReference>
<name>A0A1E7DNC3_9BACI</name>
<keyword evidence="3 4" id="KW-0732">Signal</keyword>
<evidence type="ECO:0000256" key="3">
    <source>
        <dbReference type="ARBA" id="ARBA00022729"/>
    </source>
</evidence>
<dbReference type="PANTHER" id="PTHR30061:SF50">
    <property type="entry name" value="MALTOSE_MALTODEXTRIN-BINDING PERIPLASMIC PROTEIN"/>
    <property type="match status" value="1"/>
</dbReference>
<keyword evidence="2" id="KW-0813">Transport</keyword>
<dbReference type="STRING" id="1714016.BA724_09890"/>
<dbReference type="GO" id="GO:0055052">
    <property type="term" value="C:ATP-binding cassette (ABC) transporter complex, substrate-binding subunit-containing"/>
    <property type="evidence" value="ECO:0007669"/>
    <property type="project" value="TreeGrafter"/>
</dbReference>
<gene>
    <name evidence="5" type="ORF">BA724_09890</name>
</gene>
<dbReference type="PANTHER" id="PTHR30061">
    <property type="entry name" value="MALTOSE-BINDING PERIPLASMIC PROTEIN"/>
    <property type="match status" value="1"/>
</dbReference>
<dbReference type="GO" id="GO:0015768">
    <property type="term" value="P:maltose transport"/>
    <property type="evidence" value="ECO:0007669"/>
    <property type="project" value="TreeGrafter"/>
</dbReference>
<keyword evidence="6" id="KW-1185">Reference proteome</keyword>
<evidence type="ECO:0000256" key="4">
    <source>
        <dbReference type="SAM" id="SignalP"/>
    </source>
</evidence>
<dbReference type="AlphaFoldDB" id="A0A1E7DNC3"/>
<dbReference type="Gene3D" id="3.40.190.10">
    <property type="entry name" value="Periplasmic binding protein-like II"/>
    <property type="match status" value="1"/>
</dbReference>
<dbReference type="GO" id="GO:1901982">
    <property type="term" value="F:maltose binding"/>
    <property type="evidence" value="ECO:0007669"/>
    <property type="project" value="TreeGrafter"/>
</dbReference>
<evidence type="ECO:0000256" key="1">
    <source>
        <dbReference type="ARBA" id="ARBA00008520"/>
    </source>
</evidence>
<reference evidence="5 6" key="1">
    <citation type="submission" date="2016-06" db="EMBL/GenBank/DDBJ databases">
        <title>Domibacillus iocasae genome sequencing.</title>
        <authorList>
            <person name="Verma A."/>
            <person name="Pal Y."/>
            <person name="Ojha A.K."/>
            <person name="Krishnamurthi S."/>
        </authorList>
    </citation>
    <scope>NUCLEOTIDE SEQUENCE [LARGE SCALE GENOMIC DNA]</scope>
    <source>
        <strain evidence="5 6">DSM 29979</strain>
    </source>
</reference>
<dbReference type="OrthoDB" id="9768630at2"/>
<feature type="chain" id="PRO_5039097906" evidence="4">
    <location>
        <begin position="20"/>
        <end position="420"/>
    </location>
</feature>
<protein>
    <submittedName>
        <fullName evidence="5">ABC transporter substrate-binding protein</fullName>
    </submittedName>
</protein>
<evidence type="ECO:0000313" key="5">
    <source>
        <dbReference type="EMBL" id="OES44571.1"/>
    </source>
</evidence>
<dbReference type="SUPFAM" id="SSF53850">
    <property type="entry name" value="Periplasmic binding protein-like II"/>
    <property type="match status" value="1"/>
</dbReference>
<organism evidence="5 6">
    <name type="scientific">Domibacillus iocasae</name>
    <dbReference type="NCBI Taxonomy" id="1714016"/>
    <lineage>
        <taxon>Bacteria</taxon>
        <taxon>Bacillati</taxon>
        <taxon>Bacillota</taxon>
        <taxon>Bacilli</taxon>
        <taxon>Bacillales</taxon>
        <taxon>Bacillaceae</taxon>
        <taxon>Domibacillus</taxon>
    </lineage>
</organism>
<dbReference type="InterPro" id="IPR006059">
    <property type="entry name" value="SBP"/>
</dbReference>
<dbReference type="Pfam" id="PF01547">
    <property type="entry name" value="SBP_bac_1"/>
    <property type="match status" value="1"/>
</dbReference>
<evidence type="ECO:0000256" key="2">
    <source>
        <dbReference type="ARBA" id="ARBA00022448"/>
    </source>
</evidence>
<dbReference type="PROSITE" id="PS51257">
    <property type="entry name" value="PROKAR_LIPOPROTEIN"/>
    <property type="match status" value="1"/>
</dbReference>
<evidence type="ECO:0000313" key="6">
    <source>
        <dbReference type="Proteomes" id="UP000095658"/>
    </source>
</evidence>
<accession>A0A1E7DNC3</accession>
<sequence>MKKWVSLVATTSLFAGLMAGCGPSDSSTGGGSGESNGDKEIVFWAPFSGPDGPNMQKIVDGFNEKQDEYDVKLQIVPQSEYYKTVDLALNGQEDAPELMIMHGDQIMTYAEQDVLKGLDDIVGDTVQKDQYHENAWKGAEVEGTTYGVPLDIHPLMFYWNKDLFKAAGLDPESPPTNREEFIAAAQKLTKADEGQWGFALPTLWPQQFIFPTIVYQNGGTLIEDGKADYTSEAVVDALEFEKDLISKYKVSPENVQQDGELTLFLQGKNAMHLNGPWMLNQFEESNINFGVSTVPRLGTKQDAVFANSHNFVIPASVEDETTVTGIEEFLSYVADNGMAWAESGQAPASKAVYESEEFGKLKQQPQVAKQFDYVQYSPAVANWGPVSDPLFKAVNEALLGQKDVKKALEDAEKESQAQLQ</sequence>
<feature type="signal peptide" evidence="4">
    <location>
        <begin position="1"/>
        <end position="19"/>
    </location>
</feature>
<dbReference type="Proteomes" id="UP000095658">
    <property type="component" value="Unassembled WGS sequence"/>
</dbReference>
<dbReference type="RefSeq" id="WP_069939161.1">
    <property type="nucleotide sequence ID" value="NZ_MAMP01000022.1"/>
</dbReference>
<comment type="caution">
    <text evidence="5">The sequence shown here is derived from an EMBL/GenBank/DDBJ whole genome shotgun (WGS) entry which is preliminary data.</text>
</comment>
<dbReference type="CDD" id="cd14748">
    <property type="entry name" value="PBP2_UgpB"/>
    <property type="match status" value="1"/>
</dbReference>
<dbReference type="GO" id="GO:0042956">
    <property type="term" value="P:maltodextrin transmembrane transport"/>
    <property type="evidence" value="ECO:0007669"/>
    <property type="project" value="TreeGrafter"/>
</dbReference>
<comment type="similarity">
    <text evidence="1">Belongs to the bacterial solute-binding protein 1 family.</text>
</comment>
<proteinExistence type="inferred from homology"/>